<accession>A0A8J3LCV8</accession>
<gene>
    <name evidence="1" type="ORF">Cme02nite_51090</name>
</gene>
<comment type="caution">
    <text evidence="1">The sequence shown here is derived from an EMBL/GenBank/DDBJ whole genome shotgun (WGS) entry which is preliminary data.</text>
</comment>
<proteinExistence type="predicted"/>
<name>A0A8J3LCV8_9ACTN</name>
<sequence length="164" mass="17947">MAAAGVWPTADEWMPLVHEALVKLWTTETDPSITEEHAALATVGLLALHRGIALHDVSDPALREGFEELRQEYTEWREWLANAPAHALSGYSAQLAGAAFGTTFERTDFRTELSWLLTRSALHDAVDELPGAQLDGHGAVRIEGHGKRKAVLATLDALRAFVDI</sequence>
<dbReference type="RefSeq" id="WP_166379176.1">
    <property type="nucleotide sequence ID" value="NZ_BAAATT010000005.1"/>
</dbReference>
<evidence type="ECO:0000313" key="2">
    <source>
        <dbReference type="Proteomes" id="UP000660339"/>
    </source>
</evidence>
<dbReference type="EMBL" id="BONJ01000028">
    <property type="protein sequence ID" value="GIG16777.1"/>
    <property type="molecule type" value="Genomic_DNA"/>
</dbReference>
<organism evidence="1 2">
    <name type="scientific">Catellatospora methionotrophica</name>
    <dbReference type="NCBI Taxonomy" id="121620"/>
    <lineage>
        <taxon>Bacteria</taxon>
        <taxon>Bacillati</taxon>
        <taxon>Actinomycetota</taxon>
        <taxon>Actinomycetes</taxon>
        <taxon>Micromonosporales</taxon>
        <taxon>Micromonosporaceae</taxon>
        <taxon>Catellatospora</taxon>
    </lineage>
</organism>
<keyword evidence="2" id="KW-1185">Reference proteome</keyword>
<dbReference type="Proteomes" id="UP000660339">
    <property type="component" value="Unassembled WGS sequence"/>
</dbReference>
<evidence type="ECO:0000313" key="1">
    <source>
        <dbReference type="EMBL" id="GIG16777.1"/>
    </source>
</evidence>
<dbReference type="AlphaFoldDB" id="A0A8J3LCV8"/>
<reference evidence="1" key="1">
    <citation type="submission" date="2021-01" db="EMBL/GenBank/DDBJ databases">
        <title>Whole genome shotgun sequence of Catellatospora methionotrophica NBRC 14553.</title>
        <authorList>
            <person name="Komaki H."/>
            <person name="Tamura T."/>
        </authorList>
    </citation>
    <scope>NUCLEOTIDE SEQUENCE</scope>
    <source>
        <strain evidence="1">NBRC 14553</strain>
    </source>
</reference>
<protein>
    <submittedName>
        <fullName evidence="1">Uncharacterized protein</fullName>
    </submittedName>
</protein>